<reference evidence="3" key="1">
    <citation type="submission" date="2015-11" db="EMBL/GenBank/DDBJ databases">
        <authorList>
            <person name="Holder M.E."/>
            <person name="Ajami N.J."/>
            <person name="Petrosino J.F."/>
        </authorList>
    </citation>
    <scope>NUCLEOTIDE SEQUENCE [LARGE SCALE GENOMIC DNA]</scope>
    <source>
        <strain evidence="3">F0113</strain>
    </source>
</reference>
<feature type="compositionally biased region" description="Acidic residues" evidence="1">
    <location>
        <begin position="62"/>
        <end position="81"/>
    </location>
</feature>
<evidence type="ECO:0000313" key="2">
    <source>
        <dbReference type="EMBL" id="ALO47707.1"/>
    </source>
</evidence>
<accession>A0A0S2KHA8</accession>
<dbReference type="STRING" id="76123.AS203_00125"/>
<evidence type="ECO:0000313" key="3">
    <source>
        <dbReference type="Proteomes" id="UP000056252"/>
    </source>
</evidence>
<dbReference type="KEGG" id="peo:AS203_00125"/>
<name>A0A0S2KHA8_9BACT</name>
<protein>
    <submittedName>
        <fullName evidence="2">Uncharacterized protein</fullName>
    </submittedName>
</protein>
<proteinExistence type="predicted"/>
<evidence type="ECO:0000256" key="1">
    <source>
        <dbReference type="SAM" id="MobiDB-lite"/>
    </source>
</evidence>
<organism evidence="2 3">
    <name type="scientific">Hoylesella enoeca</name>
    <dbReference type="NCBI Taxonomy" id="76123"/>
    <lineage>
        <taxon>Bacteria</taxon>
        <taxon>Pseudomonadati</taxon>
        <taxon>Bacteroidota</taxon>
        <taxon>Bacteroidia</taxon>
        <taxon>Bacteroidales</taxon>
        <taxon>Prevotellaceae</taxon>
        <taxon>Hoylesella</taxon>
    </lineage>
</organism>
<dbReference type="Proteomes" id="UP000056252">
    <property type="component" value="Chromosome"/>
</dbReference>
<gene>
    <name evidence="2" type="ORF">AS203_00125</name>
</gene>
<dbReference type="EMBL" id="CP013195">
    <property type="protein sequence ID" value="ALO47707.1"/>
    <property type="molecule type" value="Genomic_DNA"/>
</dbReference>
<dbReference type="AlphaFoldDB" id="A0A0S2KHA8"/>
<keyword evidence="3" id="KW-1185">Reference proteome</keyword>
<feature type="region of interest" description="Disordered" evidence="1">
    <location>
        <begin position="54"/>
        <end position="81"/>
    </location>
</feature>
<sequence length="81" mass="9294">MLFYQLWQEQDNAQYLPKNIKKTMNRKESLVGYEKPECAIIELATETFICGSPKVTPSAPGFEEDDWDDKGDIDAGEFETE</sequence>